<evidence type="ECO:0000256" key="7">
    <source>
        <dbReference type="ARBA" id="ARBA00023242"/>
    </source>
</evidence>
<dbReference type="Proteomes" id="UP000789759">
    <property type="component" value="Unassembled WGS sequence"/>
</dbReference>
<evidence type="ECO:0000256" key="8">
    <source>
        <dbReference type="PROSITE-ProRule" id="PRU00027"/>
    </source>
</evidence>
<evidence type="ECO:0000256" key="3">
    <source>
        <dbReference type="ARBA" id="ARBA00022771"/>
    </source>
</evidence>
<evidence type="ECO:0000256" key="5">
    <source>
        <dbReference type="ARBA" id="ARBA00023015"/>
    </source>
</evidence>
<gene>
    <name evidence="11" type="ORF">CPELLU_LOCUS20752</name>
</gene>
<keyword evidence="5" id="KW-0805">Transcription regulation</keyword>
<evidence type="ECO:0000256" key="2">
    <source>
        <dbReference type="ARBA" id="ARBA00022723"/>
    </source>
</evidence>
<dbReference type="PROSITE" id="PS50808">
    <property type="entry name" value="ZF_BED"/>
    <property type="match status" value="1"/>
</dbReference>
<evidence type="ECO:0000313" key="12">
    <source>
        <dbReference type="Proteomes" id="UP000789759"/>
    </source>
</evidence>
<dbReference type="InterPro" id="IPR003656">
    <property type="entry name" value="Znf_BED"/>
</dbReference>
<dbReference type="AlphaFoldDB" id="A0A9N9KGW5"/>
<dbReference type="OrthoDB" id="2432125at2759"/>
<dbReference type="SMART" id="SM00614">
    <property type="entry name" value="ZnF_BED"/>
    <property type="match status" value="1"/>
</dbReference>
<dbReference type="SUPFAM" id="SSF140996">
    <property type="entry name" value="Hermes dimerisation domain"/>
    <property type="match status" value="1"/>
</dbReference>
<dbReference type="GO" id="GO:0003677">
    <property type="term" value="F:DNA binding"/>
    <property type="evidence" value="ECO:0007669"/>
    <property type="project" value="InterPro"/>
</dbReference>
<dbReference type="PANTHER" id="PTHR46481">
    <property type="entry name" value="ZINC FINGER BED DOMAIN-CONTAINING PROTEIN 4"/>
    <property type="match status" value="1"/>
</dbReference>
<organism evidence="11 12">
    <name type="scientific">Cetraspora pellucida</name>
    <dbReference type="NCBI Taxonomy" id="1433469"/>
    <lineage>
        <taxon>Eukaryota</taxon>
        <taxon>Fungi</taxon>
        <taxon>Fungi incertae sedis</taxon>
        <taxon>Mucoromycota</taxon>
        <taxon>Glomeromycotina</taxon>
        <taxon>Glomeromycetes</taxon>
        <taxon>Diversisporales</taxon>
        <taxon>Gigasporaceae</taxon>
        <taxon>Cetraspora</taxon>
    </lineage>
</organism>
<keyword evidence="7" id="KW-0539">Nucleus</keyword>
<comment type="caution">
    <text evidence="11">The sequence shown here is derived from an EMBL/GenBank/DDBJ whole genome shotgun (WGS) entry which is preliminary data.</text>
</comment>
<evidence type="ECO:0000256" key="4">
    <source>
        <dbReference type="ARBA" id="ARBA00022833"/>
    </source>
</evidence>
<keyword evidence="4" id="KW-0862">Zinc</keyword>
<reference evidence="11" key="1">
    <citation type="submission" date="2021-06" db="EMBL/GenBank/DDBJ databases">
        <authorList>
            <person name="Kallberg Y."/>
            <person name="Tangrot J."/>
            <person name="Rosling A."/>
        </authorList>
    </citation>
    <scope>NUCLEOTIDE SEQUENCE</scope>
    <source>
        <strain evidence="11">FL966</strain>
    </source>
</reference>
<evidence type="ECO:0000256" key="9">
    <source>
        <dbReference type="SAM" id="MobiDB-lite"/>
    </source>
</evidence>
<dbReference type="GO" id="GO:0005634">
    <property type="term" value="C:nucleus"/>
    <property type="evidence" value="ECO:0007669"/>
    <property type="project" value="UniProtKB-SubCell"/>
</dbReference>
<feature type="domain" description="BED-type" evidence="10">
    <location>
        <begin position="57"/>
        <end position="129"/>
    </location>
</feature>
<evidence type="ECO:0000256" key="6">
    <source>
        <dbReference type="ARBA" id="ARBA00023163"/>
    </source>
</evidence>
<name>A0A9N9KGW5_9GLOM</name>
<evidence type="ECO:0000256" key="1">
    <source>
        <dbReference type="ARBA" id="ARBA00004123"/>
    </source>
</evidence>
<dbReference type="GO" id="GO:0008270">
    <property type="term" value="F:zinc ion binding"/>
    <property type="evidence" value="ECO:0007669"/>
    <property type="project" value="UniProtKB-KW"/>
</dbReference>
<keyword evidence="2" id="KW-0479">Metal-binding</keyword>
<keyword evidence="12" id="KW-1185">Reference proteome</keyword>
<feature type="region of interest" description="Disordered" evidence="9">
    <location>
        <begin position="1"/>
        <end position="28"/>
    </location>
</feature>
<dbReference type="InterPro" id="IPR052035">
    <property type="entry name" value="ZnF_BED_domain_contain"/>
</dbReference>
<comment type="subcellular location">
    <subcellularLocation>
        <location evidence="1">Nucleus</location>
    </subcellularLocation>
</comment>
<sequence>MEIDPILNEDTAPSVEDESHSINISACEGPNSSIEEVITDNHKQPKKQKLERRSGSKKRSWVWRHFDSIIVTDKDGKETHYGECQIIKDNIRCTQKIKIVGGTTSNLIHHLSSVHVNDNKTHPKARNDFLIRSLLKFIIRENMPLNLVSKESFQEFVHNLDSAFIMPCEKTVKQLIHVTYNYSTNLLKQRLELTSKTVCLTIDLWTARNRQGFLGITCSWIDESFKMQEALLTLSYLKYPHTS</sequence>
<keyword evidence="6" id="KW-0804">Transcription</keyword>
<feature type="non-terminal residue" evidence="11">
    <location>
        <position position="1"/>
    </location>
</feature>
<protein>
    <submittedName>
        <fullName evidence="11">22131_t:CDS:1</fullName>
    </submittedName>
</protein>
<evidence type="ECO:0000259" key="10">
    <source>
        <dbReference type="PROSITE" id="PS50808"/>
    </source>
</evidence>
<proteinExistence type="predicted"/>
<dbReference type="PANTHER" id="PTHR46481:SF10">
    <property type="entry name" value="ZINC FINGER BED DOMAIN-CONTAINING PROTEIN 39"/>
    <property type="match status" value="1"/>
</dbReference>
<dbReference type="EMBL" id="CAJVQA010066499">
    <property type="protein sequence ID" value="CAG8831575.1"/>
    <property type="molecule type" value="Genomic_DNA"/>
</dbReference>
<accession>A0A9N9KGW5</accession>
<keyword evidence="3 8" id="KW-0863">Zinc-finger</keyword>
<evidence type="ECO:0000313" key="11">
    <source>
        <dbReference type="EMBL" id="CAG8831575.1"/>
    </source>
</evidence>